<dbReference type="AlphaFoldDB" id="A0A075GUX3"/>
<organism evidence="1">
    <name type="scientific">uncultured marine group II/III euryarchaeote KM3_203_F09</name>
    <dbReference type="NCBI Taxonomy" id="1456423"/>
    <lineage>
        <taxon>Archaea</taxon>
        <taxon>Methanobacteriati</taxon>
        <taxon>Methanobacteriota</taxon>
        <taxon>environmental samples</taxon>
    </lineage>
</organism>
<evidence type="ECO:0000313" key="1">
    <source>
        <dbReference type="EMBL" id="AIF07539.1"/>
    </source>
</evidence>
<dbReference type="EMBL" id="KF900805">
    <property type="protein sequence ID" value="AIF07539.1"/>
    <property type="molecule type" value="Genomic_DNA"/>
</dbReference>
<sequence>MTPDGRNNGGTRSLAASLLHNFPSVRHKTTSPSIVTAIGCHVCRFLLHNLPRLENRVNLRTVSGHYRKVCSTTCAGKSNTSSKCHFWRIYPFFGNRPRFSLVPVGHTMVCSPRILRGTLQPPMVSQVTILSIAHFDCTMVTSAGYSIGITCTSKMM</sequence>
<protein>
    <submittedName>
        <fullName evidence="1">Uncharacterized protein</fullName>
    </submittedName>
</protein>
<proteinExistence type="predicted"/>
<name>A0A075GUX3_9EURY</name>
<reference evidence="1" key="1">
    <citation type="journal article" date="2014" name="Genome Biol. Evol.">
        <title>Pangenome evidence for extensive interdomain horizontal transfer affecting lineage core and shell genes in uncultured planktonic thaumarchaeota and euryarchaeota.</title>
        <authorList>
            <person name="Deschamps P."/>
            <person name="Zivanovic Y."/>
            <person name="Moreira D."/>
            <person name="Rodriguez-Valera F."/>
            <person name="Lopez-Garcia P."/>
        </authorList>
    </citation>
    <scope>NUCLEOTIDE SEQUENCE</scope>
</reference>
<accession>A0A075GUX3</accession>